<evidence type="ECO:0000256" key="1">
    <source>
        <dbReference type="SAM" id="MobiDB-lite"/>
    </source>
</evidence>
<evidence type="ECO:0000313" key="3">
    <source>
        <dbReference type="Proteomes" id="UP000041254"/>
    </source>
</evidence>
<dbReference type="InParanoid" id="A0A0G4FMV0"/>
<protein>
    <submittedName>
        <fullName evidence="2">Uncharacterized protein</fullName>
    </submittedName>
</protein>
<accession>A0A0G4FMV0</accession>
<name>A0A0G4FMV0_VITBC</name>
<proteinExistence type="predicted"/>
<organism evidence="2 3">
    <name type="scientific">Vitrella brassicaformis (strain CCMP3155)</name>
    <dbReference type="NCBI Taxonomy" id="1169540"/>
    <lineage>
        <taxon>Eukaryota</taxon>
        <taxon>Sar</taxon>
        <taxon>Alveolata</taxon>
        <taxon>Colpodellida</taxon>
        <taxon>Vitrellaceae</taxon>
        <taxon>Vitrella</taxon>
    </lineage>
</organism>
<keyword evidence="3" id="KW-1185">Reference proteome</keyword>
<feature type="region of interest" description="Disordered" evidence="1">
    <location>
        <begin position="58"/>
        <end position="82"/>
    </location>
</feature>
<gene>
    <name evidence="2" type="ORF">Vbra_15766</name>
</gene>
<dbReference type="EMBL" id="CDMY01000466">
    <property type="protein sequence ID" value="CEM15509.1"/>
    <property type="molecule type" value="Genomic_DNA"/>
</dbReference>
<dbReference type="Proteomes" id="UP000041254">
    <property type="component" value="Unassembled WGS sequence"/>
</dbReference>
<dbReference type="VEuPathDB" id="CryptoDB:Vbra_15766"/>
<reference evidence="2 3" key="1">
    <citation type="submission" date="2014-11" db="EMBL/GenBank/DDBJ databases">
        <authorList>
            <person name="Zhu J."/>
            <person name="Qi W."/>
            <person name="Song R."/>
        </authorList>
    </citation>
    <scope>NUCLEOTIDE SEQUENCE [LARGE SCALE GENOMIC DNA]</scope>
</reference>
<dbReference type="AlphaFoldDB" id="A0A0G4FMV0"/>
<sequence length="82" mass="9237">MVLVITSNQLLCVSGFASYHNVVEILSVTCWACQQEGDRASPILSPFWMERFLSSQFARKQRDGREGPEETQPGNQRDTDSS</sequence>
<evidence type="ECO:0000313" key="2">
    <source>
        <dbReference type="EMBL" id="CEM15509.1"/>
    </source>
</evidence>